<dbReference type="RefSeq" id="WP_345633889.1">
    <property type="nucleotide sequence ID" value="NZ_BAABJQ010000017.1"/>
</dbReference>
<accession>A0ABP9SAQ9</accession>
<dbReference type="Proteomes" id="UP001501570">
    <property type="component" value="Unassembled WGS sequence"/>
</dbReference>
<evidence type="ECO:0000313" key="2">
    <source>
        <dbReference type="Proteomes" id="UP001501570"/>
    </source>
</evidence>
<protein>
    <recommendedName>
        <fullName evidence="3">DUF2325 domain-containing protein</fullName>
    </recommendedName>
</protein>
<keyword evidence="2" id="KW-1185">Reference proteome</keyword>
<sequence>MNTILKEFFRSGNDINPYVIPAELQVLIERWAEAIARGQIGFLPRSTGDRLLWYAFAPTARQRRELLDTLDGWIGPTFSDLDIRRGELSPNDPFDQSLARLDVRPIRFEVLPRAKPESSHSRDYVRNSLIVLGRMIENRPPSEFGAPRATVEVLDDLAHAIASQDRRLAMECLDELSVTADMDFTNLAFLRLRTFAGVGDWNALLADEDLMHVVRMRRPLGITRAIQHAVYASYLGDHVGSGNASDLRKAAEMHLGQYVSLATDIPASNGSEAIVEFLLAEISGEPSETLDQLVDQACSIEPKLGTLLAHVKAAVEPVKSESEFTEKGARPDSLLPLQQAAMRFLDGEYVAAAKITLQCPPSLQAARLLLQAARSANDLSIAEQVSGYIETNSLRSAIVRADENLQRDLAWLDDRAKPAEPTDWLAWFDSLSDNSAINHSVSAEARDGWQLLDYSVISRVLNGASDEVLGRLGEWGGQFMAAHRDVILASNGVDLVERVLAGLALSAKRSRGVQAQTLALLDDLTAATVGGSWPDDALIWCGEIATNNAAAISASWCVDLLQLGTSLVGAGTVAKQDFFFAVVNSVRQFKSALSLTDLEALGVVAEELNLELPSDFATVIDEDADPGAEYRHLRGQKVVLYSLTESAITRAAQVLRRLVPDLEVDTTTEHDGSPRLAAQAAGADVFVVVVASAKHAATNFIKDRRGHKPTILINSRGSSAILDALRAA</sequence>
<evidence type="ECO:0000313" key="1">
    <source>
        <dbReference type="EMBL" id="GAA5192470.1"/>
    </source>
</evidence>
<gene>
    <name evidence="1" type="ORF">GCM10023322_52130</name>
</gene>
<comment type="caution">
    <text evidence="1">The sequence shown here is derived from an EMBL/GenBank/DDBJ whole genome shotgun (WGS) entry which is preliminary data.</text>
</comment>
<dbReference type="NCBIfam" id="NF041061">
    <property type="entry name" value="DpdD"/>
    <property type="match status" value="1"/>
</dbReference>
<dbReference type="InterPro" id="IPR049807">
    <property type="entry name" value="DpdD-like"/>
</dbReference>
<dbReference type="EMBL" id="BAABJQ010000017">
    <property type="protein sequence ID" value="GAA5192470.1"/>
    <property type="molecule type" value="Genomic_DNA"/>
</dbReference>
<evidence type="ECO:0008006" key="3">
    <source>
        <dbReference type="Google" id="ProtNLM"/>
    </source>
</evidence>
<organism evidence="1 2">
    <name type="scientific">Rugosimonospora acidiphila</name>
    <dbReference type="NCBI Taxonomy" id="556531"/>
    <lineage>
        <taxon>Bacteria</taxon>
        <taxon>Bacillati</taxon>
        <taxon>Actinomycetota</taxon>
        <taxon>Actinomycetes</taxon>
        <taxon>Micromonosporales</taxon>
        <taxon>Micromonosporaceae</taxon>
        <taxon>Rugosimonospora</taxon>
    </lineage>
</organism>
<name>A0ABP9SAQ9_9ACTN</name>
<proteinExistence type="predicted"/>
<reference evidence="2" key="1">
    <citation type="journal article" date="2019" name="Int. J. Syst. Evol. Microbiol.">
        <title>The Global Catalogue of Microorganisms (GCM) 10K type strain sequencing project: providing services to taxonomists for standard genome sequencing and annotation.</title>
        <authorList>
            <consortium name="The Broad Institute Genomics Platform"/>
            <consortium name="The Broad Institute Genome Sequencing Center for Infectious Disease"/>
            <person name="Wu L."/>
            <person name="Ma J."/>
        </authorList>
    </citation>
    <scope>NUCLEOTIDE SEQUENCE [LARGE SCALE GENOMIC DNA]</scope>
    <source>
        <strain evidence="2">JCM 18304</strain>
    </source>
</reference>